<comment type="subcellular location">
    <subcellularLocation>
        <location evidence="1">Cytoplasm</location>
    </subcellularLocation>
</comment>
<dbReference type="InterPro" id="IPR050091">
    <property type="entry name" value="PKS_NRPS_Biosynth_Enz"/>
</dbReference>
<dbReference type="Gene3D" id="3.30.70.3290">
    <property type="match status" value="1"/>
</dbReference>
<dbReference type="SUPFAM" id="SSF53474">
    <property type="entry name" value="alpha/beta-Hydrolases"/>
    <property type="match status" value="1"/>
</dbReference>
<evidence type="ECO:0000256" key="9">
    <source>
        <dbReference type="ARBA" id="ARBA00054155"/>
    </source>
</evidence>
<dbReference type="InterPro" id="IPR054514">
    <property type="entry name" value="RhiE-like_linker"/>
</dbReference>
<dbReference type="Gene3D" id="1.10.1240.100">
    <property type="match status" value="1"/>
</dbReference>
<dbReference type="PROSITE" id="PS52004">
    <property type="entry name" value="KS3_2"/>
    <property type="match status" value="1"/>
</dbReference>
<feature type="region of interest" description="N-terminal hotdog fold" evidence="10">
    <location>
        <begin position="632"/>
        <end position="757"/>
    </location>
</feature>
<dbReference type="PANTHER" id="PTHR43775:SF37">
    <property type="entry name" value="SI:DKEY-61P9.11"/>
    <property type="match status" value="1"/>
</dbReference>
<dbReference type="InterPro" id="IPR049551">
    <property type="entry name" value="PKS_DH_C"/>
</dbReference>
<dbReference type="PANTHER" id="PTHR43775">
    <property type="entry name" value="FATTY ACID SYNTHASE"/>
    <property type="match status" value="1"/>
</dbReference>
<dbReference type="CDD" id="cd08953">
    <property type="entry name" value="KR_2_SDR_x"/>
    <property type="match status" value="1"/>
</dbReference>
<dbReference type="Pfam" id="PF00550">
    <property type="entry name" value="PP-binding"/>
    <property type="match status" value="3"/>
</dbReference>
<evidence type="ECO:0000259" key="12">
    <source>
        <dbReference type="PROSITE" id="PS52004"/>
    </source>
</evidence>
<dbReference type="Gene3D" id="3.40.47.10">
    <property type="match status" value="1"/>
</dbReference>
<evidence type="ECO:0000256" key="7">
    <source>
        <dbReference type="ARBA" id="ARBA00022679"/>
    </source>
</evidence>
<evidence type="ECO:0000259" key="11">
    <source>
        <dbReference type="PROSITE" id="PS50075"/>
    </source>
</evidence>
<dbReference type="GO" id="GO:0031177">
    <property type="term" value="F:phosphopantetheine binding"/>
    <property type="evidence" value="ECO:0007669"/>
    <property type="project" value="InterPro"/>
</dbReference>
<feature type="region of interest" description="C-terminal hotdog fold" evidence="10">
    <location>
        <begin position="772"/>
        <end position="917"/>
    </location>
</feature>
<keyword evidence="4" id="KW-0596">Phosphopantetheine</keyword>
<dbReference type="InterPro" id="IPR042104">
    <property type="entry name" value="PKS_dehydratase_sf"/>
</dbReference>
<keyword evidence="5" id="KW-0963">Cytoplasm</keyword>
<dbReference type="Gene3D" id="1.10.1200.10">
    <property type="entry name" value="ACP-like"/>
    <property type="match status" value="3"/>
</dbReference>
<dbReference type="InterPro" id="IPR020802">
    <property type="entry name" value="TesA-like"/>
</dbReference>
<dbReference type="GO" id="GO:0006633">
    <property type="term" value="P:fatty acid biosynthetic process"/>
    <property type="evidence" value="ECO:0007669"/>
    <property type="project" value="TreeGrafter"/>
</dbReference>
<dbReference type="Pfam" id="PF00975">
    <property type="entry name" value="Thioesterase"/>
    <property type="match status" value="1"/>
</dbReference>
<evidence type="ECO:0000256" key="4">
    <source>
        <dbReference type="ARBA" id="ARBA00022450"/>
    </source>
</evidence>
<dbReference type="InterPro" id="IPR029058">
    <property type="entry name" value="AB_hydrolase_fold"/>
</dbReference>
<dbReference type="Pfam" id="PF02801">
    <property type="entry name" value="Ketoacyl-synt_C"/>
    <property type="match status" value="1"/>
</dbReference>
<dbReference type="InterPro" id="IPR036736">
    <property type="entry name" value="ACP-like_sf"/>
</dbReference>
<evidence type="ECO:0000313" key="14">
    <source>
        <dbReference type="EMBL" id="TYK59602.1"/>
    </source>
</evidence>
<dbReference type="InterPro" id="IPR009081">
    <property type="entry name" value="PP-bd_ACP"/>
</dbReference>
<dbReference type="Pfam" id="PF21089">
    <property type="entry name" value="PKS_DH_N"/>
    <property type="match status" value="1"/>
</dbReference>
<dbReference type="GO" id="GO:0071770">
    <property type="term" value="P:DIM/DIP cell wall layer assembly"/>
    <property type="evidence" value="ECO:0007669"/>
    <property type="project" value="TreeGrafter"/>
</dbReference>
<organism evidence="14 15">
    <name type="scientific">Pseudomonas synxantha</name>
    <dbReference type="NCBI Taxonomy" id="47883"/>
    <lineage>
        <taxon>Bacteria</taxon>
        <taxon>Pseudomonadati</taxon>
        <taxon>Pseudomonadota</taxon>
        <taxon>Gammaproteobacteria</taxon>
        <taxon>Pseudomonadales</taxon>
        <taxon>Pseudomonadaceae</taxon>
        <taxon>Pseudomonas</taxon>
    </lineage>
</organism>
<dbReference type="InterPro" id="IPR020807">
    <property type="entry name" value="PKS_DH"/>
</dbReference>
<accession>A0A5D3GGP9</accession>
<dbReference type="PROSITE" id="PS50075">
    <property type="entry name" value="CARRIER"/>
    <property type="match status" value="3"/>
</dbReference>
<comment type="pathway">
    <text evidence="2">Antibiotic biosynthesis.</text>
</comment>
<feature type="domain" description="Carrier" evidence="11">
    <location>
        <begin position="1444"/>
        <end position="1518"/>
    </location>
</feature>
<dbReference type="SMART" id="SM00823">
    <property type="entry name" value="PKS_PP"/>
    <property type="match status" value="3"/>
</dbReference>
<name>A0A5D3GGP9_9PSED</name>
<dbReference type="InterPro" id="IPR001031">
    <property type="entry name" value="Thioesterase"/>
</dbReference>
<reference evidence="14 15" key="1">
    <citation type="submission" date="2019-08" db="EMBL/GenBank/DDBJ databases">
        <title>Subclass B2 metallo-beta lactamase from Pseudomonas synxantha.</title>
        <authorList>
            <person name="Poirel L."/>
            <person name="Palmieri M."/>
            <person name="Masseron A."/>
            <person name="Perreten V."/>
            <person name="Nordman P."/>
        </authorList>
    </citation>
    <scope>NUCLEOTIDE SEQUENCE [LARGE SCALE GENOMIC DNA]</scope>
    <source>
        <strain evidence="14 15">MCP106</strain>
    </source>
</reference>
<dbReference type="SMART" id="SM00822">
    <property type="entry name" value="PKS_KR"/>
    <property type="match status" value="1"/>
</dbReference>
<feature type="domain" description="PKS/mFAS DH" evidence="13">
    <location>
        <begin position="632"/>
        <end position="917"/>
    </location>
</feature>
<feature type="active site" description="Proton donor; for dehydratase activity" evidence="10">
    <location>
        <position position="832"/>
    </location>
</feature>
<feature type="domain" description="Carrier" evidence="11">
    <location>
        <begin position="1537"/>
        <end position="1614"/>
    </location>
</feature>
<dbReference type="GO" id="GO:0004312">
    <property type="term" value="F:fatty acid synthase activity"/>
    <property type="evidence" value="ECO:0007669"/>
    <property type="project" value="TreeGrafter"/>
</dbReference>
<dbReference type="InterPro" id="IPR020806">
    <property type="entry name" value="PKS_PP-bd"/>
</dbReference>
<dbReference type="Pfam" id="PF14765">
    <property type="entry name" value="PS-DH"/>
    <property type="match status" value="1"/>
</dbReference>
<dbReference type="SMART" id="SM00826">
    <property type="entry name" value="PKS_DH"/>
    <property type="match status" value="1"/>
</dbReference>
<keyword evidence="6" id="KW-0597">Phosphoprotein</keyword>
<gene>
    <name evidence="14" type="ORF">FXO26_00360</name>
</gene>
<dbReference type="InterPro" id="IPR006162">
    <property type="entry name" value="Ppantetheine_attach_site"/>
</dbReference>
<evidence type="ECO:0000256" key="3">
    <source>
        <dbReference type="ARBA" id="ARBA00006484"/>
    </source>
</evidence>
<evidence type="ECO:0000256" key="5">
    <source>
        <dbReference type="ARBA" id="ARBA00022490"/>
    </source>
</evidence>
<comment type="caution">
    <text evidence="14">The sequence shown here is derived from an EMBL/GenBank/DDBJ whole genome shotgun (WGS) entry which is preliminary data.</text>
</comment>
<evidence type="ECO:0000256" key="8">
    <source>
        <dbReference type="ARBA" id="ARBA00022737"/>
    </source>
</evidence>
<dbReference type="CDD" id="cd00833">
    <property type="entry name" value="PKS"/>
    <property type="match status" value="1"/>
</dbReference>
<protein>
    <submittedName>
        <fullName evidence="14">SDR family NAD(P)-dependent oxidoreductase</fullName>
    </submittedName>
</protein>
<dbReference type="RefSeq" id="WP_148852248.1">
    <property type="nucleotide sequence ID" value="NZ_VSRO01000001.1"/>
</dbReference>
<dbReference type="Pfam" id="PF08659">
    <property type="entry name" value="KR"/>
    <property type="match status" value="1"/>
</dbReference>
<dbReference type="SUPFAM" id="SSF53901">
    <property type="entry name" value="Thiolase-like"/>
    <property type="match status" value="1"/>
</dbReference>
<evidence type="ECO:0000259" key="13">
    <source>
        <dbReference type="PROSITE" id="PS52019"/>
    </source>
</evidence>
<dbReference type="SMART" id="SM01294">
    <property type="entry name" value="PKS_PP_betabranch"/>
    <property type="match status" value="2"/>
</dbReference>
<evidence type="ECO:0000256" key="1">
    <source>
        <dbReference type="ARBA" id="ARBA00004496"/>
    </source>
</evidence>
<dbReference type="FunFam" id="3.40.47.10:FF:000019">
    <property type="entry name" value="Polyketide synthase type I"/>
    <property type="match status" value="1"/>
</dbReference>
<sequence>MVKDFDSNENAGNASGSDTHPHAFDIAIIGLAGRYPQAENIEELWENLKLGRDCITTVPSQRWDHDAIYDPSKGVSGKTYSKWGGFLRGVDEFDPRFFNISPREAEIMDPQERLFLQCAYHVLEDAGYTRQSLSAKGRVGVYVGVQYTEYTAFSTAQTLVAALPASIANRVSFFCDFRGPSLTLDSMCSSSLTTIHLACQSLRSGESEYAIAGGVNVSIHPNKYLLHAQGRFASSVGCCKTFGQGGDGYVPAEGVGAVLLKPLPQAIADGDRIHAVIKGSSINHGGRATGFTVPKSSAQAVAVRSALHQAGLASSDLSYIEAHGTGTALGDLIEIEGLRTVFEADGFEPQTCAIGSIKSNIGHCESAAGIAGLTKVLLQLKHRQLVPSLHSTQLNRNIDFAGSPFHVQQTLEPWLPKGAADAVQPRRAGISSFGAGGSNAHLVVEEYSPQAQAHTHVPTLPSDVLIVLSARTHERLQAVAALLLGRLEQTPLACDLAGLHDLAYTLQVGREALDARAAFTAQSVQVLKERLVALADGAQHPDVLIGQALKPVRLRAGETAVPVQSPAMDDNQAVMRHWVSGGQVEWAQLYQGFQPARISLPLYPFVRERCWVPPAPQTAVLGRFAAPGDGPHPLLSRQITAGDSQQFEAQFCGDEFFLDHHRVNGRKVLPGVVYLEMALAALSRVSGQADLALNSILWVRPFECFNDPVTLTLAVEQARKGSGWEFEFFAWLTREPGGEPVRQVYCRGQASVPAEPAPLAHLDVNALAALAQGAASTTEFYRHFAAVGIEYGPGHQGLHALRGGAEQVLGHVRLPDFLKPGDEFRLHPCLLDSALQAAMGFTTGSESSQGPQVPFSLEQLTLGRSRRTPAWVRLTAHTSGGGRGSFAFDVEVFDAQGEPCVHLHGLRSRVMARAPAPPSLALMTPGLEAFVEPAWAGLSHAHRIYLCPGSEAHAAQVTEHFPQAQCVLLESGDDQGLTLPERYCRAAQALSEHLRQLPHDGQGCLAQLVVADDDSSGLFAGLFGLLRSFAREQTSLRVQLLHLQPGDALPPLLQSACTADAELALHRRDGQLFSASWQRRPDEQLPAEPGAAPWKPTGVYLLTGASGALARSIALDIARAAEGVSLVLVGRGVPDDDMAAHIEQLESLGAQVLHRTADLADATALRALVQEVSARVGSLTGVLHIAGCRQDGLLRNKSAEHLRQVLLPKVDGLWNLDCATQDQPLEFFLAFASIAGALGNAGQSDYACANAFMDQFAEYRNRQVADGTRQGHTIAIDWPLWENGGMQLSPEHMGAMTKATGLRPLATTQGLQVLRHIIHQGGARWLVLPGQGATFEALVAGLGVGVAAAVAPRSQVDPSDTLRGLVGQILKVDAQEIDDTTAFSDMGFDSVMLTELATAINRTYTLELGTAALFEHPTLQALAAHLQGARTAESQPPAPGLTRAQVAQGVREVVAEALKVRLEDIGDDDPWSDYGMDSVSSVQMTGLLNERFDIQLAADTFQAFGNVLELTTAIADIQVVMACADIERQPSAGGGVIADTALLDELVALVCQLLKTVAGDIDPHTDLHDFGFDSVLLTQLLAQISSTYGVELDPGSVLEDATVAGLVAQVQAQRHGAEPASLRVPQVQERPAPQRVVTLAEPEQRADRQSPVVVLLSAGSAAQLRQVADNLLHLIDGQADHDVDLHTLARVTQAGSGLMPVRLGLSVVSLEALAEQLRAYLQTDEHSAYAQVGNAEVDASVLNRVMALPGLADQVQGWLDQGGTLPLLQLWSQGLDVDWRSLAGADSPASALSRMPASPLREPAPVVTLLNHAGEQGLFCFPAAGAGAQSFHALAAALGDVAQLQVLEYPPLDTQAPPDLSMQRMVAAHVHTVTRRCPAGVVRLLGHSFGASVAFEVAVELQARGRQVQLFMLDSFFYVPQELQGEVLTSAQLRYFLGDTPLCARLLDAQDKGAVVSLKQVRELMRDASLNQGPAQGPGAWLAAQIAMSVDYRPTHTFTGDTCVIIAAQSILGASSLPHTLARYCAYLTASPHVATVDGGHMSMLNPGNVHTLARALRLHLDTPGGKSQGRRAGEF</sequence>
<dbReference type="EMBL" id="VSRO01000001">
    <property type="protein sequence ID" value="TYK59602.1"/>
    <property type="molecule type" value="Genomic_DNA"/>
</dbReference>
<feature type="domain" description="Carrier" evidence="11">
    <location>
        <begin position="1356"/>
        <end position="1430"/>
    </location>
</feature>
<evidence type="ECO:0000256" key="2">
    <source>
        <dbReference type="ARBA" id="ARBA00004792"/>
    </source>
</evidence>
<feature type="active site" description="Proton acceptor; for dehydratase activity" evidence="10">
    <location>
        <position position="661"/>
    </location>
</feature>
<dbReference type="SUPFAM" id="SSF51735">
    <property type="entry name" value="NAD(P)-binding Rossmann-fold domains"/>
    <property type="match status" value="1"/>
</dbReference>
<dbReference type="InterPro" id="IPR020841">
    <property type="entry name" value="PKS_Beta-ketoAc_synthase_dom"/>
</dbReference>
<dbReference type="SMART" id="SM00824">
    <property type="entry name" value="PKS_TE"/>
    <property type="match status" value="1"/>
</dbReference>
<dbReference type="Proteomes" id="UP000324029">
    <property type="component" value="Unassembled WGS sequence"/>
</dbReference>
<evidence type="ECO:0000313" key="15">
    <source>
        <dbReference type="Proteomes" id="UP000324029"/>
    </source>
</evidence>
<dbReference type="InterPro" id="IPR014030">
    <property type="entry name" value="Ketoacyl_synth_N"/>
</dbReference>
<evidence type="ECO:0000256" key="10">
    <source>
        <dbReference type="PROSITE-ProRule" id="PRU01363"/>
    </source>
</evidence>
<dbReference type="PROSITE" id="PS00012">
    <property type="entry name" value="PHOSPHOPANTETHEINE"/>
    <property type="match status" value="3"/>
</dbReference>
<dbReference type="SUPFAM" id="SSF47336">
    <property type="entry name" value="ACP-like"/>
    <property type="match status" value="3"/>
</dbReference>
<dbReference type="InterPro" id="IPR013968">
    <property type="entry name" value="PKS_KR"/>
</dbReference>
<keyword evidence="8" id="KW-0677">Repeat</keyword>
<comment type="function">
    <text evidence="9">Involved in production of the polyketide antibiotic thailandamide.</text>
</comment>
<dbReference type="Gene3D" id="3.40.50.1820">
    <property type="entry name" value="alpha/beta hydrolase"/>
    <property type="match status" value="1"/>
</dbReference>
<evidence type="ECO:0000256" key="6">
    <source>
        <dbReference type="ARBA" id="ARBA00022553"/>
    </source>
</evidence>
<dbReference type="Gene3D" id="3.10.129.110">
    <property type="entry name" value="Polyketide synthase dehydratase"/>
    <property type="match status" value="1"/>
</dbReference>
<dbReference type="InterPro" id="IPR049552">
    <property type="entry name" value="PKS_DH_N"/>
</dbReference>
<dbReference type="Gene3D" id="3.40.50.720">
    <property type="entry name" value="NAD(P)-binding Rossmann-like Domain"/>
    <property type="match status" value="1"/>
</dbReference>
<dbReference type="PROSITE" id="PS52019">
    <property type="entry name" value="PKS_MFAS_DH"/>
    <property type="match status" value="1"/>
</dbReference>
<dbReference type="GO" id="GO:0005886">
    <property type="term" value="C:plasma membrane"/>
    <property type="evidence" value="ECO:0007669"/>
    <property type="project" value="TreeGrafter"/>
</dbReference>
<dbReference type="SMART" id="SM00825">
    <property type="entry name" value="PKS_KS"/>
    <property type="match status" value="1"/>
</dbReference>
<dbReference type="InterPro" id="IPR049900">
    <property type="entry name" value="PKS_mFAS_DH"/>
</dbReference>
<dbReference type="InterPro" id="IPR014031">
    <property type="entry name" value="Ketoacyl_synth_C"/>
</dbReference>
<dbReference type="Pfam" id="PF00109">
    <property type="entry name" value="ketoacyl-synt"/>
    <property type="match status" value="1"/>
</dbReference>
<comment type="similarity">
    <text evidence="3">Belongs to the short-chain dehydrogenases/reductases (SDR) family.</text>
</comment>
<dbReference type="Pfam" id="PF22336">
    <property type="entry name" value="RhiE-like_linker"/>
    <property type="match status" value="1"/>
</dbReference>
<dbReference type="GO" id="GO:0005737">
    <property type="term" value="C:cytoplasm"/>
    <property type="evidence" value="ECO:0007669"/>
    <property type="project" value="UniProtKB-SubCell"/>
</dbReference>
<proteinExistence type="inferred from homology"/>
<keyword evidence="7" id="KW-0808">Transferase</keyword>
<dbReference type="InterPro" id="IPR016039">
    <property type="entry name" value="Thiolase-like"/>
</dbReference>
<feature type="domain" description="Ketosynthase family 3 (KS3)" evidence="12">
    <location>
        <begin position="23"/>
        <end position="446"/>
    </location>
</feature>
<dbReference type="InterPro" id="IPR036291">
    <property type="entry name" value="NAD(P)-bd_dom_sf"/>
</dbReference>
<dbReference type="InterPro" id="IPR057326">
    <property type="entry name" value="KR_dom"/>
</dbReference>
<reference evidence="14 15" key="2">
    <citation type="submission" date="2019-08" db="EMBL/GenBank/DDBJ databases">
        <authorList>
            <person name="Brilhante M."/>
            <person name="Perreten V."/>
        </authorList>
    </citation>
    <scope>NUCLEOTIDE SEQUENCE [LARGE SCALE GENOMIC DNA]</scope>
    <source>
        <strain evidence="14 15">MCP106</strain>
    </source>
</reference>